<dbReference type="InterPro" id="IPR052908">
    <property type="entry name" value="AP-4-A_phosphorylase"/>
</dbReference>
<dbReference type="InterPro" id="IPR039383">
    <property type="entry name" value="FHIT"/>
</dbReference>
<dbReference type="eggNOG" id="arCOG00419">
    <property type="taxonomic scope" value="Archaea"/>
</dbReference>
<keyword evidence="5" id="KW-1185">Reference proteome</keyword>
<dbReference type="RefSeq" id="WP_008384823.1">
    <property type="nucleotide sequence ID" value="NZ_AOIV01000009.1"/>
</dbReference>
<dbReference type="Pfam" id="PF01230">
    <property type="entry name" value="HIT"/>
    <property type="match status" value="1"/>
</dbReference>
<evidence type="ECO:0000313" key="5">
    <source>
        <dbReference type="Proteomes" id="UP000011513"/>
    </source>
</evidence>
<accession>M0DDW6</accession>
<evidence type="ECO:0000313" key="4">
    <source>
        <dbReference type="EMBL" id="ELZ32927.1"/>
    </source>
</evidence>
<name>M0DDW6_HALPD</name>
<organism evidence="4 5">
    <name type="scientific">Halogeometricum pallidum JCM 14848</name>
    <dbReference type="NCBI Taxonomy" id="1227487"/>
    <lineage>
        <taxon>Archaea</taxon>
        <taxon>Methanobacteriati</taxon>
        <taxon>Methanobacteriota</taxon>
        <taxon>Stenosarchaea group</taxon>
        <taxon>Halobacteria</taxon>
        <taxon>Halobacteriales</taxon>
        <taxon>Haloferacaceae</taxon>
        <taxon>Halogeometricum</taxon>
    </lineage>
</organism>
<protein>
    <submittedName>
        <fullName evidence="4">Hit family hydrolase, diadenosine tetraphosphate hydrolase</fullName>
    </submittedName>
</protein>
<dbReference type="GO" id="GO:0000166">
    <property type="term" value="F:nucleotide binding"/>
    <property type="evidence" value="ECO:0007669"/>
    <property type="project" value="UniProtKB-KW"/>
</dbReference>
<dbReference type="InterPro" id="IPR036265">
    <property type="entry name" value="HIT-like_sf"/>
</dbReference>
<comment type="caution">
    <text evidence="4">The sequence shown here is derived from an EMBL/GenBank/DDBJ whole genome shotgun (WGS) entry which is preliminary data.</text>
</comment>
<dbReference type="CDD" id="cd01275">
    <property type="entry name" value="FHIT"/>
    <property type="match status" value="1"/>
</dbReference>
<feature type="domain" description="HIT" evidence="3">
    <location>
        <begin position="28"/>
        <end position="139"/>
    </location>
</feature>
<dbReference type="GO" id="GO:0016787">
    <property type="term" value="F:hydrolase activity"/>
    <property type="evidence" value="ECO:0007669"/>
    <property type="project" value="UniProtKB-KW"/>
</dbReference>
<dbReference type="EMBL" id="AOIV01000009">
    <property type="protein sequence ID" value="ELZ32927.1"/>
    <property type="molecule type" value="Genomic_DNA"/>
</dbReference>
<keyword evidence="4" id="KW-0378">Hydrolase</keyword>
<proteinExistence type="predicted"/>
<reference evidence="4 5" key="1">
    <citation type="journal article" date="2014" name="PLoS Genet.">
        <title>Phylogenetically driven sequencing of extremely halophilic archaea reveals strategies for static and dynamic osmo-response.</title>
        <authorList>
            <person name="Becker E.A."/>
            <person name="Seitzer P.M."/>
            <person name="Tritt A."/>
            <person name="Larsen D."/>
            <person name="Krusor M."/>
            <person name="Yao A.I."/>
            <person name="Wu D."/>
            <person name="Madern D."/>
            <person name="Eisen J.A."/>
            <person name="Darling A.E."/>
            <person name="Facciotti M.T."/>
        </authorList>
    </citation>
    <scope>NUCLEOTIDE SEQUENCE [LARGE SCALE GENOMIC DNA]</scope>
    <source>
        <strain evidence="4 5">JCM 14848</strain>
    </source>
</reference>
<dbReference type="InParanoid" id="M0DDW6"/>
<dbReference type="PANTHER" id="PTHR42997">
    <property type="entry name" value="HIT FAMILY HYDROLASE"/>
    <property type="match status" value="1"/>
</dbReference>
<feature type="short sequence motif" description="Histidine triad motif" evidence="2">
    <location>
        <begin position="124"/>
        <end position="128"/>
    </location>
</feature>
<keyword evidence="1" id="KW-0547">Nucleotide-binding</keyword>
<dbReference type="SUPFAM" id="SSF54197">
    <property type="entry name" value="HIT-like"/>
    <property type="match status" value="1"/>
</dbReference>
<dbReference type="PATRIC" id="fig|1227487.5.peg.1174"/>
<sequence length="195" mass="21378">MDQIFAPWRIDWVERDDDDGDGGDDGCPFCALPKADDDRESRVVARTDHSFVLLNNYPYNPGHAMVIPYRHTGSWGDLTDAELLDHAKLKARTLDALDAALDPDAANAGENLGGGPSGGSIDDHLHTHVVPRWGGDTNFMPVIGDTKVIVEALDDTYDRLREAFAEQSGADVDGENDAVFVEFDSPTEYDDDRSD</sequence>
<dbReference type="Gene3D" id="3.30.428.10">
    <property type="entry name" value="HIT-like"/>
    <property type="match status" value="1"/>
</dbReference>
<dbReference type="Proteomes" id="UP000011513">
    <property type="component" value="Unassembled WGS sequence"/>
</dbReference>
<dbReference type="InterPro" id="IPR011146">
    <property type="entry name" value="HIT-like"/>
</dbReference>
<dbReference type="OrthoDB" id="210764at2157"/>
<evidence type="ECO:0000259" key="3">
    <source>
        <dbReference type="PROSITE" id="PS51084"/>
    </source>
</evidence>
<evidence type="ECO:0000256" key="1">
    <source>
        <dbReference type="ARBA" id="ARBA00022741"/>
    </source>
</evidence>
<dbReference type="PANTHER" id="PTHR42997:SF1">
    <property type="entry name" value="AP-4-A PHOSPHORYLASE"/>
    <property type="match status" value="1"/>
</dbReference>
<dbReference type="AlphaFoldDB" id="M0DDW6"/>
<gene>
    <name evidence="4" type="ORF">C474_05755</name>
</gene>
<evidence type="ECO:0000256" key="2">
    <source>
        <dbReference type="PROSITE-ProRule" id="PRU00464"/>
    </source>
</evidence>
<dbReference type="PROSITE" id="PS51084">
    <property type="entry name" value="HIT_2"/>
    <property type="match status" value="1"/>
</dbReference>